<evidence type="ECO:0000313" key="1">
    <source>
        <dbReference type="EMBL" id="KAK2660494.1"/>
    </source>
</evidence>
<accession>A0AAD9XJ67</accession>
<protein>
    <submittedName>
        <fullName evidence="1">Uncharacterized protein</fullName>
    </submittedName>
</protein>
<dbReference type="Proteomes" id="UP001280121">
    <property type="component" value="Unassembled WGS sequence"/>
</dbReference>
<comment type="caution">
    <text evidence="1">The sequence shown here is derived from an EMBL/GenBank/DDBJ whole genome shotgun (WGS) entry which is preliminary data.</text>
</comment>
<dbReference type="AlphaFoldDB" id="A0AAD9XJ67"/>
<reference evidence="1" key="1">
    <citation type="journal article" date="2023" name="Plant J.">
        <title>Genome sequences and population genomics provide insights into the demographic history, inbreeding, and mutation load of two 'living fossil' tree species of Dipteronia.</title>
        <authorList>
            <person name="Feng Y."/>
            <person name="Comes H.P."/>
            <person name="Chen J."/>
            <person name="Zhu S."/>
            <person name="Lu R."/>
            <person name="Zhang X."/>
            <person name="Li P."/>
            <person name="Qiu J."/>
            <person name="Olsen K.M."/>
            <person name="Qiu Y."/>
        </authorList>
    </citation>
    <scope>NUCLEOTIDE SEQUENCE</scope>
    <source>
        <strain evidence="1">KIB01</strain>
    </source>
</reference>
<proteinExistence type="predicted"/>
<gene>
    <name evidence="1" type="ORF">Ddye_007027</name>
</gene>
<name>A0AAD9XJ67_9ROSI</name>
<keyword evidence="2" id="KW-1185">Reference proteome</keyword>
<dbReference type="EMBL" id="JANJYI010000002">
    <property type="protein sequence ID" value="KAK2660494.1"/>
    <property type="molecule type" value="Genomic_DNA"/>
</dbReference>
<evidence type="ECO:0000313" key="2">
    <source>
        <dbReference type="Proteomes" id="UP001280121"/>
    </source>
</evidence>
<organism evidence="1 2">
    <name type="scientific">Dipteronia dyeriana</name>
    <dbReference type="NCBI Taxonomy" id="168575"/>
    <lineage>
        <taxon>Eukaryota</taxon>
        <taxon>Viridiplantae</taxon>
        <taxon>Streptophyta</taxon>
        <taxon>Embryophyta</taxon>
        <taxon>Tracheophyta</taxon>
        <taxon>Spermatophyta</taxon>
        <taxon>Magnoliopsida</taxon>
        <taxon>eudicotyledons</taxon>
        <taxon>Gunneridae</taxon>
        <taxon>Pentapetalae</taxon>
        <taxon>rosids</taxon>
        <taxon>malvids</taxon>
        <taxon>Sapindales</taxon>
        <taxon>Sapindaceae</taxon>
        <taxon>Hippocastanoideae</taxon>
        <taxon>Acereae</taxon>
        <taxon>Dipteronia</taxon>
    </lineage>
</organism>
<sequence>MFKGTTAFIGNHFEMGRFSRDYISSKDLWDCVMHEVLEMEVLVGDKFTQEVPIPWSDEVREIRDDAGLMDVLSEFEQRIVK</sequence>